<comment type="caution">
    <text evidence="1">The sequence shown here is derived from an EMBL/GenBank/DDBJ whole genome shotgun (WGS) entry which is preliminary data.</text>
</comment>
<dbReference type="AlphaFoldDB" id="A0A4Y2S9L5"/>
<evidence type="ECO:0000313" key="1">
    <source>
        <dbReference type="EMBL" id="GBN84611.1"/>
    </source>
</evidence>
<accession>A0A4Y2S9L5</accession>
<dbReference type="Proteomes" id="UP000499080">
    <property type="component" value="Unassembled WGS sequence"/>
</dbReference>
<feature type="non-terminal residue" evidence="1">
    <location>
        <position position="1"/>
    </location>
</feature>
<sequence length="70" mass="7670">GNTVPVTYCGTECPELILKAEVVNGIHALHPRQWKTGRTIHASHNQYGKMAVVNAGEGGSDRHYVLEEDL</sequence>
<name>A0A4Y2S9L5_ARAVE</name>
<keyword evidence="2" id="KW-1185">Reference proteome</keyword>
<dbReference type="EMBL" id="BGPR01020421">
    <property type="protein sequence ID" value="GBN84611.1"/>
    <property type="molecule type" value="Genomic_DNA"/>
</dbReference>
<reference evidence="1 2" key="1">
    <citation type="journal article" date="2019" name="Sci. Rep.">
        <title>Orb-weaving spider Araneus ventricosus genome elucidates the spidroin gene catalogue.</title>
        <authorList>
            <person name="Kono N."/>
            <person name="Nakamura H."/>
            <person name="Ohtoshi R."/>
            <person name="Moran D.A.P."/>
            <person name="Shinohara A."/>
            <person name="Yoshida Y."/>
            <person name="Fujiwara M."/>
            <person name="Mori M."/>
            <person name="Tomita M."/>
            <person name="Arakawa K."/>
        </authorList>
    </citation>
    <scope>NUCLEOTIDE SEQUENCE [LARGE SCALE GENOMIC DNA]</scope>
</reference>
<evidence type="ECO:0000313" key="2">
    <source>
        <dbReference type="Proteomes" id="UP000499080"/>
    </source>
</evidence>
<organism evidence="1 2">
    <name type="scientific">Araneus ventricosus</name>
    <name type="common">Orbweaver spider</name>
    <name type="synonym">Epeira ventricosa</name>
    <dbReference type="NCBI Taxonomy" id="182803"/>
    <lineage>
        <taxon>Eukaryota</taxon>
        <taxon>Metazoa</taxon>
        <taxon>Ecdysozoa</taxon>
        <taxon>Arthropoda</taxon>
        <taxon>Chelicerata</taxon>
        <taxon>Arachnida</taxon>
        <taxon>Araneae</taxon>
        <taxon>Araneomorphae</taxon>
        <taxon>Entelegynae</taxon>
        <taxon>Araneoidea</taxon>
        <taxon>Araneidae</taxon>
        <taxon>Araneus</taxon>
    </lineage>
</organism>
<protein>
    <submittedName>
        <fullName evidence="1">Uncharacterized protein</fullName>
    </submittedName>
</protein>
<proteinExistence type="predicted"/>
<gene>
    <name evidence="1" type="ORF">AVEN_189044_1</name>
</gene>